<dbReference type="PANTHER" id="PTHR32282">
    <property type="entry name" value="BINDING PROTEIN TRANSPEPTIDASE, PUTATIVE-RELATED"/>
    <property type="match status" value="1"/>
</dbReference>
<evidence type="ECO:0000256" key="13">
    <source>
        <dbReference type="ARBA" id="ARBA00044770"/>
    </source>
</evidence>
<keyword evidence="2" id="KW-1003">Cell membrane</keyword>
<dbReference type="AlphaFoldDB" id="J9D5J3"/>
<evidence type="ECO:0000313" key="18">
    <source>
        <dbReference type="EMBL" id="EJX07986.1"/>
    </source>
</evidence>
<dbReference type="InterPro" id="IPR001460">
    <property type="entry name" value="PCN-bd_Tpept"/>
</dbReference>
<dbReference type="Gene3D" id="1.10.3810.10">
    <property type="entry name" value="Biosynthetic peptidoglycan transglycosylase-like"/>
    <property type="match status" value="1"/>
</dbReference>
<dbReference type="SUPFAM" id="SSF56601">
    <property type="entry name" value="beta-lactamase/transpeptidase-like"/>
    <property type="match status" value="1"/>
</dbReference>
<comment type="catalytic activity">
    <reaction evidence="14">
        <text>[GlcNAc-(1-&gt;4)-Mur2Ac(oyl-L-Ala-gamma-D-Glu-L-Lys-D-Ala-D-Ala)](n)-di-trans,octa-cis-undecaprenyl diphosphate + beta-D-GlcNAc-(1-&gt;4)-Mur2Ac(oyl-L-Ala-gamma-D-Glu-L-Lys-D-Ala-D-Ala)-di-trans,octa-cis-undecaprenyl diphosphate = [GlcNAc-(1-&gt;4)-Mur2Ac(oyl-L-Ala-gamma-D-Glu-L-Lys-D-Ala-D-Ala)](n+1)-di-trans,octa-cis-undecaprenyl diphosphate + di-trans,octa-cis-undecaprenyl diphosphate + H(+)</text>
        <dbReference type="Rhea" id="RHEA:23708"/>
        <dbReference type="Rhea" id="RHEA-COMP:9602"/>
        <dbReference type="Rhea" id="RHEA-COMP:9603"/>
        <dbReference type="ChEBI" id="CHEBI:15378"/>
        <dbReference type="ChEBI" id="CHEBI:58405"/>
        <dbReference type="ChEBI" id="CHEBI:60033"/>
        <dbReference type="ChEBI" id="CHEBI:78435"/>
        <dbReference type="EC" id="2.4.99.28"/>
    </reaction>
</comment>
<dbReference type="InterPro" id="IPR036950">
    <property type="entry name" value="PBP_transglycosylase"/>
</dbReference>
<evidence type="ECO:0000256" key="8">
    <source>
        <dbReference type="ARBA" id="ARBA00022960"/>
    </source>
</evidence>
<comment type="caution">
    <text evidence="18">The sequence shown here is derived from an EMBL/GenBank/DDBJ whole genome shotgun (WGS) entry which is preliminary data.</text>
</comment>
<feature type="compositionally biased region" description="Polar residues" evidence="15">
    <location>
        <begin position="627"/>
        <end position="639"/>
    </location>
</feature>
<dbReference type="Pfam" id="PF00905">
    <property type="entry name" value="Transpeptidase"/>
    <property type="match status" value="1"/>
</dbReference>
<evidence type="ECO:0000259" key="17">
    <source>
        <dbReference type="Pfam" id="PF00912"/>
    </source>
</evidence>
<dbReference type="Gene3D" id="3.40.710.10">
    <property type="entry name" value="DD-peptidase/beta-lactamase superfamily"/>
    <property type="match status" value="2"/>
</dbReference>
<sequence>MFRVRTKYSTGLLGKIPGVGILVMKSKEMIIASEIEWNCDKQEILELYANTVDFGSNAFGIKTAAKTYFNTTPKELKPEEAAVLVGLLKATSAYNPRINPKNSLKRRNTVLNNMYTHRHTLKERFGKVYIEDKATLKKLQDEPIKLNFNVENAYDGEALYFRDAVKEYISENCPNLDIFADGLKIYTTLDSRMQAYAEKAMHEQMKQVQNNFNRHWKGIGDPWRNERGELIPGFIESKLKDTPAYKMLKARFPNDPDSVQFYLEKPHKVKVFSYDGEREEIMSTVDSLRYMLHFMHAGFVAMEPETGYVKAYVGDIDFHTWKYDKVQSMRQPGSTFKLFVYATAMKQGMTPSDTEEDSYIRMDVYDKKRDTTTVWQPHNANGRFTNTHLPLRSGFSQSVNTIAVRLGQKVGIPKVIETAHDMGILSPLDDIPSLPLGACDVNLFELVNAYATVANNGVHVKPVLVTKIEDAEGNVVYEAKHEEKRALSQTAAFYTQKLLEAGVTDGGATSQTFGAYRYLGPFRKQLDMGGKTGTSNNHSDAWFVGVTPKLVGGAWVGGEYRSIHFRTGRLGQGSRTALPIVAQFMRSVMDDNKLAPHYLHKYGLPPEGIDPSSYAATYYIAPEKPDSTANDSTMQTTSDDLMGIGNETEGETKAAETSTESSTAPTQATDKKASSTTEQGGNLFE</sequence>
<keyword evidence="6" id="KW-0808">Transferase</keyword>
<dbReference type="GO" id="GO:0008360">
    <property type="term" value="P:regulation of cell shape"/>
    <property type="evidence" value="ECO:0007669"/>
    <property type="project" value="UniProtKB-KW"/>
</dbReference>
<dbReference type="GO" id="GO:0071555">
    <property type="term" value="P:cell wall organization"/>
    <property type="evidence" value="ECO:0007669"/>
    <property type="project" value="UniProtKB-KW"/>
</dbReference>
<feature type="compositionally biased region" description="Polar residues" evidence="15">
    <location>
        <begin position="674"/>
        <end position="685"/>
    </location>
</feature>
<evidence type="ECO:0000256" key="3">
    <source>
        <dbReference type="ARBA" id="ARBA00022645"/>
    </source>
</evidence>
<dbReference type="InterPro" id="IPR001264">
    <property type="entry name" value="Glyco_trans_51"/>
</dbReference>
<feature type="region of interest" description="Disordered" evidence="15">
    <location>
        <begin position="623"/>
        <end position="685"/>
    </location>
</feature>
<dbReference type="GO" id="GO:0004180">
    <property type="term" value="F:carboxypeptidase activity"/>
    <property type="evidence" value="ECO:0007669"/>
    <property type="project" value="UniProtKB-KW"/>
</dbReference>
<dbReference type="InterPro" id="IPR023346">
    <property type="entry name" value="Lysozyme-like_dom_sf"/>
</dbReference>
<evidence type="ECO:0000256" key="15">
    <source>
        <dbReference type="SAM" id="MobiDB-lite"/>
    </source>
</evidence>
<dbReference type="PANTHER" id="PTHR32282:SF11">
    <property type="entry name" value="PENICILLIN-BINDING PROTEIN 1B"/>
    <property type="match status" value="1"/>
</dbReference>
<evidence type="ECO:0000256" key="11">
    <source>
        <dbReference type="ARBA" id="ARBA00023268"/>
    </source>
</evidence>
<feature type="compositionally biased region" description="Low complexity" evidence="15">
    <location>
        <begin position="655"/>
        <end position="668"/>
    </location>
</feature>
<comment type="subcellular location">
    <subcellularLocation>
        <location evidence="1">Cell membrane</location>
    </subcellularLocation>
</comment>
<evidence type="ECO:0000256" key="10">
    <source>
        <dbReference type="ARBA" id="ARBA00023136"/>
    </source>
</evidence>
<name>J9D5J3_9ZZZZ</name>
<dbReference type="GO" id="GO:0008955">
    <property type="term" value="F:peptidoglycan glycosyltransferase activity"/>
    <property type="evidence" value="ECO:0007669"/>
    <property type="project" value="UniProtKB-EC"/>
</dbReference>
<feature type="domain" description="Penicillin-binding protein transpeptidase" evidence="16">
    <location>
        <begin position="298"/>
        <end position="549"/>
    </location>
</feature>
<dbReference type="Pfam" id="PF00912">
    <property type="entry name" value="Transgly"/>
    <property type="match status" value="1"/>
</dbReference>
<proteinExistence type="predicted"/>
<evidence type="ECO:0000256" key="1">
    <source>
        <dbReference type="ARBA" id="ARBA00004236"/>
    </source>
</evidence>
<dbReference type="GO" id="GO:0030288">
    <property type="term" value="C:outer membrane-bounded periplasmic space"/>
    <property type="evidence" value="ECO:0007669"/>
    <property type="project" value="TreeGrafter"/>
</dbReference>
<keyword evidence="12" id="KW-0961">Cell wall biogenesis/degradation</keyword>
<keyword evidence="11" id="KW-0511">Multifunctional enzyme</keyword>
<evidence type="ECO:0000256" key="4">
    <source>
        <dbReference type="ARBA" id="ARBA00022670"/>
    </source>
</evidence>
<evidence type="ECO:0000259" key="16">
    <source>
        <dbReference type="Pfam" id="PF00905"/>
    </source>
</evidence>
<dbReference type="GO" id="GO:0009252">
    <property type="term" value="P:peptidoglycan biosynthetic process"/>
    <property type="evidence" value="ECO:0007669"/>
    <property type="project" value="UniProtKB-KW"/>
</dbReference>
<accession>J9D5J3</accession>
<dbReference type="SUPFAM" id="SSF53955">
    <property type="entry name" value="Lysozyme-like"/>
    <property type="match status" value="1"/>
</dbReference>
<keyword evidence="7" id="KW-0378">Hydrolase</keyword>
<dbReference type="GO" id="GO:0006508">
    <property type="term" value="P:proteolysis"/>
    <property type="evidence" value="ECO:0007669"/>
    <property type="project" value="UniProtKB-KW"/>
</dbReference>
<feature type="domain" description="Glycosyl transferase family 51" evidence="17">
    <location>
        <begin position="24"/>
        <end position="114"/>
    </location>
</feature>
<evidence type="ECO:0000256" key="7">
    <source>
        <dbReference type="ARBA" id="ARBA00022801"/>
    </source>
</evidence>
<evidence type="ECO:0000256" key="5">
    <source>
        <dbReference type="ARBA" id="ARBA00022676"/>
    </source>
</evidence>
<dbReference type="EC" id="2.4.99.28" evidence="13"/>
<dbReference type="GO" id="GO:0005886">
    <property type="term" value="C:plasma membrane"/>
    <property type="evidence" value="ECO:0007669"/>
    <property type="project" value="UniProtKB-SubCell"/>
</dbReference>
<keyword evidence="5" id="KW-0328">Glycosyltransferase</keyword>
<dbReference type="EMBL" id="AMCI01000739">
    <property type="protein sequence ID" value="EJX07986.1"/>
    <property type="molecule type" value="Genomic_DNA"/>
</dbReference>
<dbReference type="InterPro" id="IPR012338">
    <property type="entry name" value="Beta-lactam/transpept-like"/>
</dbReference>
<keyword evidence="9" id="KW-0573">Peptidoglycan synthesis</keyword>
<evidence type="ECO:0000256" key="6">
    <source>
        <dbReference type="ARBA" id="ARBA00022679"/>
    </source>
</evidence>
<gene>
    <name evidence="18" type="ORF">EVA_03904</name>
</gene>
<organism evidence="18">
    <name type="scientific">gut metagenome</name>
    <dbReference type="NCBI Taxonomy" id="749906"/>
    <lineage>
        <taxon>unclassified sequences</taxon>
        <taxon>metagenomes</taxon>
        <taxon>organismal metagenomes</taxon>
    </lineage>
</organism>
<evidence type="ECO:0000256" key="9">
    <source>
        <dbReference type="ARBA" id="ARBA00022984"/>
    </source>
</evidence>
<protein>
    <recommendedName>
        <fullName evidence="13">peptidoglycan glycosyltransferase</fullName>
        <ecNumber evidence="13">2.4.99.28</ecNumber>
    </recommendedName>
</protein>
<keyword evidence="3" id="KW-0121">Carboxypeptidase</keyword>
<keyword evidence="4" id="KW-0645">Protease</keyword>
<dbReference type="GO" id="GO:0008658">
    <property type="term" value="F:penicillin binding"/>
    <property type="evidence" value="ECO:0007669"/>
    <property type="project" value="InterPro"/>
</dbReference>
<evidence type="ECO:0000256" key="12">
    <source>
        <dbReference type="ARBA" id="ARBA00023316"/>
    </source>
</evidence>
<reference evidence="18" key="1">
    <citation type="journal article" date="2012" name="PLoS ONE">
        <title>Gene sets for utilization of primary and secondary nutrition supplies in the distal gut of endangered iberian lynx.</title>
        <authorList>
            <person name="Alcaide M."/>
            <person name="Messina E."/>
            <person name="Richter M."/>
            <person name="Bargiela R."/>
            <person name="Peplies J."/>
            <person name="Huws S.A."/>
            <person name="Newbold C.J."/>
            <person name="Golyshin P.N."/>
            <person name="Simon M.A."/>
            <person name="Lopez G."/>
            <person name="Yakimov M.M."/>
            <person name="Ferrer M."/>
        </authorList>
    </citation>
    <scope>NUCLEOTIDE SEQUENCE</scope>
</reference>
<keyword evidence="10" id="KW-0472">Membrane</keyword>
<keyword evidence="8" id="KW-0133">Cell shape</keyword>
<dbReference type="InterPro" id="IPR050396">
    <property type="entry name" value="Glycosyltr_51/Transpeptidase"/>
</dbReference>
<evidence type="ECO:0000256" key="2">
    <source>
        <dbReference type="ARBA" id="ARBA00022475"/>
    </source>
</evidence>
<evidence type="ECO:0000256" key="14">
    <source>
        <dbReference type="ARBA" id="ARBA00049902"/>
    </source>
</evidence>